<evidence type="ECO:0000256" key="8">
    <source>
        <dbReference type="ARBA" id="ARBA00023326"/>
    </source>
</evidence>
<dbReference type="OrthoDB" id="424610at2759"/>
<sequence>MKLLTPLALLSALITTASAATPGCGKSPTTIKAGVNRVTVNGKQREWILALPSDYDNTKPYRLIFALHWMTGTMNDVANGPQTNPYYGLQAEANGSAIFVSPNGLVGTNGMTGWANTGGEDITFMQEILKATNAELCINENLRFSTGFSYGGAMSHSIACTLAKDFRAVAIQSGSLLSGCAGGTDAVAYYIQHGISDSVLPIAGGRSLRDVFVKNNGCTQQSLPEPAKGSKTHVLTKYAGCKEDKPLWWTAFDGDHTPIPTDGGTTNKDTTFTTGQIWEFFSQFS</sequence>
<dbReference type="EMBL" id="ML987193">
    <property type="protein sequence ID" value="KAF2250774.1"/>
    <property type="molecule type" value="Genomic_DNA"/>
</dbReference>
<evidence type="ECO:0000313" key="13">
    <source>
        <dbReference type="Proteomes" id="UP000800094"/>
    </source>
</evidence>
<evidence type="ECO:0000256" key="5">
    <source>
        <dbReference type="ARBA" id="ARBA00022729"/>
    </source>
</evidence>
<dbReference type="PANTHER" id="PTHR38050">
    <property type="match status" value="1"/>
</dbReference>
<dbReference type="GeneID" id="54580023"/>
<keyword evidence="6 11" id="KW-0378">Hydrolase</keyword>
<gene>
    <name evidence="12" type="ORF">BU26DRAFT_503402</name>
</gene>
<evidence type="ECO:0000256" key="3">
    <source>
        <dbReference type="ARBA" id="ARBA00022525"/>
    </source>
</evidence>
<organism evidence="12 13">
    <name type="scientific">Trematosphaeria pertusa</name>
    <dbReference type="NCBI Taxonomy" id="390896"/>
    <lineage>
        <taxon>Eukaryota</taxon>
        <taxon>Fungi</taxon>
        <taxon>Dikarya</taxon>
        <taxon>Ascomycota</taxon>
        <taxon>Pezizomycotina</taxon>
        <taxon>Dothideomycetes</taxon>
        <taxon>Pleosporomycetidae</taxon>
        <taxon>Pleosporales</taxon>
        <taxon>Massarineae</taxon>
        <taxon>Trematosphaeriaceae</taxon>
        <taxon>Trematosphaeria</taxon>
    </lineage>
</organism>
<keyword evidence="4 11" id="KW-0858">Xylan degradation</keyword>
<evidence type="ECO:0000256" key="11">
    <source>
        <dbReference type="RuleBase" id="RU367094"/>
    </source>
</evidence>
<keyword evidence="8 11" id="KW-0624">Polysaccharide degradation</keyword>
<dbReference type="InterPro" id="IPR029058">
    <property type="entry name" value="AB_hydrolase_fold"/>
</dbReference>
<keyword evidence="13" id="KW-1185">Reference proteome</keyword>
<dbReference type="GO" id="GO:0005576">
    <property type="term" value="C:extracellular region"/>
    <property type="evidence" value="ECO:0007669"/>
    <property type="project" value="UniProtKB-SubCell"/>
</dbReference>
<keyword evidence="3 11" id="KW-0964">Secreted</keyword>
<accession>A0A6A6IJL6</accession>
<dbReference type="Gene3D" id="3.40.50.1820">
    <property type="entry name" value="alpha/beta hydrolase"/>
    <property type="match status" value="1"/>
</dbReference>
<dbReference type="SUPFAM" id="SSF53474">
    <property type="entry name" value="alpha/beta-Hydrolases"/>
    <property type="match status" value="1"/>
</dbReference>
<dbReference type="GO" id="GO:0030600">
    <property type="term" value="F:feruloyl esterase activity"/>
    <property type="evidence" value="ECO:0007669"/>
    <property type="project" value="UniProtKB-UniRule"/>
</dbReference>
<evidence type="ECO:0000256" key="7">
    <source>
        <dbReference type="ARBA" id="ARBA00023277"/>
    </source>
</evidence>
<reference evidence="12" key="1">
    <citation type="journal article" date="2020" name="Stud. Mycol.">
        <title>101 Dothideomycetes genomes: a test case for predicting lifestyles and emergence of pathogens.</title>
        <authorList>
            <person name="Haridas S."/>
            <person name="Albert R."/>
            <person name="Binder M."/>
            <person name="Bloem J."/>
            <person name="Labutti K."/>
            <person name="Salamov A."/>
            <person name="Andreopoulos B."/>
            <person name="Baker S."/>
            <person name="Barry K."/>
            <person name="Bills G."/>
            <person name="Bluhm B."/>
            <person name="Cannon C."/>
            <person name="Castanera R."/>
            <person name="Culley D."/>
            <person name="Daum C."/>
            <person name="Ezra D."/>
            <person name="Gonzalez J."/>
            <person name="Henrissat B."/>
            <person name="Kuo A."/>
            <person name="Liang C."/>
            <person name="Lipzen A."/>
            <person name="Lutzoni F."/>
            <person name="Magnuson J."/>
            <person name="Mondo S."/>
            <person name="Nolan M."/>
            <person name="Ohm R."/>
            <person name="Pangilinan J."/>
            <person name="Park H.-J."/>
            <person name="Ramirez L."/>
            <person name="Alfaro M."/>
            <person name="Sun H."/>
            <person name="Tritt A."/>
            <person name="Yoshinaga Y."/>
            <person name="Zwiers L.-H."/>
            <person name="Turgeon B."/>
            <person name="Goodwin S."/>
            <person name="Spatafora J."/>
            <person name="Crous P."/>
            <person name="Grigoriev I."/>
        </authorList>
    </citation>
    <scope>NUCLEOTIDE SEQUENCE</scope>
    <source>
        <strain evidence="12">CBS 122368</strain>
    </source>
</reference>
<feature type="signal peptide" evidence="11">
    <location>
        <begin position="1"/>
        <end position="19"/>
    </location>
</feature>
<evidence type="ECO:0000256" key="1">
    <source>
        <dbReference type="ARBA" id="ARBA00004613"/>
    </source>
</evidence>
<protein>
    <recommendedName>
        <fullName evidence="11">Feruloyl esterase C</fullName>
        <ecNumber evidence="11">3.1.1.73</ecNumber>
    </recommendedName>
    <alternativeName>
        <fullName evidence="11">Ferulic acid esterase C</fullName>
    </alternativeName>
</protein>
<comment type="function">
    <text evidence="9 11">Involved in degradation of plant cell walls. Hydrolyzes the feruloyl-arabinose ester bond in arabinoxylans, and the feruloyl-galactose ester bond in pectin. Active against paranitrophenyl-acetate, methyl ferulate and wheat arabinoxylan.</text>
</comment>
<dbReference type="Proteomes" id="UP000800094">
    <property type="component" value="Unassembled WGS sequence"/>
</dbReference>
<evidence type="ECO:0000256" key="9">
    <source>
        <dbReference type="ARBA" id="ARBA00025250"/>
    </source>
</evidence>
<comment type="catalytic activity">
    <reaction evidence="10 11">
        <text>feruloyl-polysaccharide + H2O = ferulate + polysaccharide.</text>
        <dbReference type="EC" id="3.1.1.73"/>
    </reaction>
</comment>
<dbReference type="EC" id="3.1.1.73" evidence="11"/>
<keyword evidence="7 11" id="KW-0119">Carbohydrate metabolism</keyword>
<proteinExistence type="inferred from homology"/>
<dbReference type="AlphaFoldDB" id="A0A6A6IJL6"/>
<evidence type="ECO:0000256" key="10">
    <source>
        <dbReference type="ARBA" id="ARBA00034075"/>
    </source>
</evidence>
<evidence type="ECO:0000256" key="6">
    <source>
        <dbReference type="ARBA" id="ARBA00022801"/>
    </source>
</evidence>
<dbReference type="PANTHER" id="PTHR38050:SF1">
    <property type="entry name" value="FERULOYL ESTERASE C"/>
    <property type="match status" value="1"/>
</dbReference>
<evidence type="ECO:0000256" key="2">
    <source>
        <dbReference type="ARBA" id="ARBA00010278"/>
    </source>
</evidence>
<comment type="similarity">
    <text evidence="2 11">Belongs to the faeC family.</text>
</comment>
<keyword evidence="5 11" id="KW-0732">Signal</keyword>
<dbReference type="RefSeq" id="XP_033685778.1">
    <property type="nucleotide sequence ID" value="XM_033826693.1"/>
</dbReference>
<feature type="chain" id="PRO_5027152401" description="Feruloyl esterase C" evidence="11">
    <location>
        <begin position="20"/>
        <end position="285"/>
    </location>
</feature>
<evidence type="ECO:0000313" key="12">
    <source>
        <dbReference type="EMBL" id="KAF2250774.1"/>
    </source>
</evidence>
<evidence type="ECO:0000256" key="4">
    <source>
        <dbReference type="ARBA" id="ARBA00022651"/>
    </source>
</evidence>
<comment type="subcellular location">
    <subcellularLocation>
        <location evidence="1 11">Secreted</location>
    </subcellularLocation>
</comment>
<dbReference type="GO" id="GO:0045493">
    <property type="term" value="P:xylan catabolic process"/>
    <property type="evidence" value="ECO:0007669"/>
    <property type="project" value="UniProtKB-UniRule"/>
</dbReference>
<dbReference type="InterPro" id="IPR043595">
    <property type="entry name" value="FaeB/C/D"/>
</dbReference>
<name>A0A6A6IJL6_9PLEO</name>